<protein>
    <submittedName>
        <fullName evidence="9">FecCD family ABC transporter permease</fullName>
    </submittedName>
</protein>
<keyword evidence="5 8" id="KW-0812">Transmembrane</keyword>
<feature type="transmembrane region" description="Helical" evidence="8">
    <location>
        <begin position="12"/>
        <end position="36"/>
    </location>
</feature>
<dbReference type="InterPro" id="IPR037294">
    <property type="entry name" value="ABC_BtuC-like"/>
</dbReference>
<dbReference type="Gene3D" id="1.10.3470.10">
    <property type="entry name" value="ABC transporter involved in vitamin B12 uptake, BtuC"/>
    <property type="match status" value="1"/>
</dbReference>
<accession>A0ABW6SJJ8</accession>
<keyword evidence="3" id="KW-0813">Transport</keyword>
<proteinExistence type="inferred from homology"/>
<comment type="caution">
    <text evidence="9">The sequence shown here is derived from an EMBL/GenBank/DDBJ whole genome shotgun (WGS) entry which is preliminary data.</text>
</comment>
<keyword evidence="10" id="KW-1185">Reference proteome</keyword>
<reference evidence="9 10" key="1">
    <citation type="submission" date="2024-10" db="EMBL/GenBank/DDBJ databases">
        <title>The Natural Products Discovery Center: Release of the First 8490 Sequenced Strains for Exploring Actinobacteria Biosynthetic Diversity.</title>
        <authorList>
            <person name="Kalkreuter E."/>
            <person name="Kautsar S.A."/>
            <person name="Yang D."/>
            <person name="Bader C.D."/>
            <person name="Teijaro C.N."/>
            <person name="Fluegel L."/>
            <person name="Davis C.M."/>
            <person name="Simpson J.R."/>
            <person name="Lauterbach L."/>
            <person name="Steele A.D."/>
            <person name="Gui C."/>
            <person name="Meng S."/>
            <person name="Li G."/>
            <person name="Viehrig K."/>
            <person name="Ye F."/>
            <person name="Su P."/>
            <person name="Kiefer A.F."/>
            <person name="Nichols A."/>
            <person name="Cepeda A.J."/>
            <person name="Yan W."/>
            <person name="Fan B."/>
            <person name="Jiang Y."/>
            <person name="Adhikari A."/>
            <person name="Zheng C.-J."/>
            <person name="Schuster L."/>
            <person name="Cowan T.M."/>
            <person name="Smanski M.J."/>
            <person name="Chevrette M.G."/>
            <person name="De Carvalho L.P.S."/>
            <person name="Shen B."/>
        </authorList>
    </citation>
    <scope>NUCLEOTIDE SEQUENCE [LARGE SCALE GENOMIC DNA]</scope>
    <source>
        <strain evidence="9 10">NPDC002173</strain>
    </source>
</reference>
<evidence type="ECO:0000256" key="5">
    <source>
        <dbReference type="ARBA" id="ARBA00022692"/>
    </source>
</evidence>
<dbReference type="PANTHER" id="PTHR30472:SF1">
    <property type="entry name" value="FE(3+) DICITRATE TRANSPORT SYSTEM PERMEASE PROTEIN FECC-RELATED"/>
    <property type="match status" value="1"/>
</dbReference>
<evidence type="ECO:0000256" key="2">
    <source>
        <dbReference type="ARBA" id="ARBA00007935"/>
    </source>
</evidence>
<dbReference type="Pfam" id="PF01032">
    <property type="entry name" value="FecCD"/>
    <property type="match status" value="1"/>
</dbReference>
<name>A0ABW6SJJ8_9ACTN</name>
<evidence type="ECO:0000256" key="7">
    <source>
        <dbReference type="ARBA" id="ARBA00023136"/>
    </source>
</evidence>
<feature type="transmembrane region" description="Helical" evidence="8">
    <location>
        <begin position="152"/>
        <end position="173"/>
    </location>
</feature>
<comment type="subcellular location">
    <subcellularLocation>
        <location evidence="1">Cell membrane</location>
        <topology evidence="1">Multi-pass membrane protein</topology>
    </subcellularLocation>
</comment>
<evidence type="ECO:0000313" key="9">
    <source>
        <dbReference type="EMBL" id="MFF3665140.1"/>
    </source>
</evidence>
<comment type="similarity">
    <text evidence="2">Belongs to the binding-protein-dependent transport system permease family. FecCD subfamily.</text>
</comment>
<dbReference type="Proteomes" id="UP001602013">
    <property type="component" value="Unassembled WGS sequence"/>
</dbReference>
<gene>
    <name evidence="9" type="ORF">ACFYXI_06060</name>
</gene>
<feature type="transmembrane region" description="Helical" evidence="8">
    <location>
        <begin position="62"/>
        <end position="82"/>
    </location>
</feature>
<evidence type="ECO:0000256" key="3">
    <source>
        <dbReference type="ARBA" id="ARBA00022448"/>
    </source>
</evidence>
<feature type="transmembrane region" description="Helical" evidence="8">
    <location>
        <begin position="312"/>
        <end position="329"/>
    </location>
</feature>
<evidence type="ECO:0000256" key="1">
    <source>
        <dbReference type="ARBA" id="ARBA00004651"/>
    </source>
</evidence>
<keyword evidence="7 8" id="KW-0472">Membrane</keyword>
<dbReference type="SUPFAM" id="SSF81345">
    <property type="entry name" value="ABC transporter involved in vitamin B12 uptake, BtuC"/>
    <property type="match status" value="1"/>
</dbReference>
<feature type="transmembrane region" description="Helical" evidence="8">
    <location>
        <begin position="196"/>
        <end position="219"/>
    </location>
</feature>
<dbReference type="PANTHER" id="PTHR30472">
    <property type="entry name" value="FERRIC ENTEROBACTIN TRANSPORT SYSTEM PERMEASE PROTEIN"/>
    <property type="match status" value="1"/>
</dbReference>
<keyword evidence="6 8" id="KW-1133">Transmembrane helix</keyword>
<evidence type="ECO:0000256" key="4">
    <source>
        <dbReference type="ARBA" id="ARBA00022475"/>
    </source>
</evidence>
<feature type="transmembrane region" description="Helical" evidence="8">
    <location>
        <begin position="240"/>
        <end position="262"/>
    </location>
</feature>
<dbReference type="EMBL" id="JBIASD010000003">
    <property type="protein sequence ID" value="MFF3665140.1"/>
    <property type="molecule type" value="Genomic_DNA"/>
</dbReference>
<evidence type="ECO:0000313" key="10">
    <source>
        <dbReference type="Proteomes" id="UP001602013"/>
    </source>
</evidence>
<keyword evidence="4" id="KW-1003">Cell membrane</keyword>
<dbReference type="RefSeq" id="WP_387409152.1">
    <property type="nucleotide sequence ID" value="NZ_JBIASD010000003.1"/>
</dbReference>
<evidence type="ECO:0000256" key="8">
    <source>
        <dbReference type="SAM" id="Phobius"/>
    </source>
</evidence>
<organism evidence="9 10">
    <name type="scientific">Microtetraspora malaysiensis</name>
    <dbReference type="NCBI Taxonomy" id="161358"/>
    <lineage>
        <taxon>Bacteria</taxon>
        <taxon>Bacillati</taxon>
        <taxon>Actinomycetota</taxon>
        <taxon>Actinomycetes</taxon>
        <taxon>Streptosporangiales</taxon>
        <taxon>Streptosporangiaceae</taxon>
        <taxon>Microtetraspora</taxon>
    </lineage>
</organism>
<sequence>MPSRGSATTAVSGLVALAIAVGVVAMLSIGVGSRFIPPDSVLSALFSPGGGFYDNVIWELRIPRTVAGLVIGAALGLSGAVMQGLTRNPIADPGILGVHAGAAFGVVVAIYVFGLLDFRAHVGFAFAGAALVSAAVWLVGSRGRDGATPVKLALAGAAISAFIGSATSLVLYADSTAFDEFRFWSVGSLAGAKADLLLAAAPFLAAGALLAFGVIRGLNALSMGADVARSLGQRVRLVRGAAALAVVLLSGTAVAAVGPIGFVGLTVPHVARALAGPDHRRVLPYSALLGPLVLLGADIVGRVVAIPSEVQVGAITAAVGAPVFIWFVRRRTVREL</sequence>
<feature type="transmembrane region" description="Helical" evidence="8">
    <location>
        <begin position="94"/>
        <end position="114"/>
    </location>
</feature>
<evidence type="ECO:0000256" key="6">
    <source>
        <dbReference type="ARBA" id="ARBA00022989"/>
    </source>
</evidence>
<dbReference type="CDD" id="cd06550">
    <property type="entry name" value="TM_ABC_iron-siderophores_like"/>
    <property type="match status" value="1"/>
</dbReference>
<dbReference type="InterPro" id="IPR000522">
    <property type="entry name" value="ABC_transptr_permease_BtuC"/>
</dbReference>
<feature type="transmembrane region" description="Helical" evidence="8">
    <location>
        <begin position="120"/>
        <end position="140"/>
    </location>
</feature>